<dbReference type="InterPro" id="IPR008250">
    <property type="entry name" value="ATPase_P-typ_transduc_dom_A_sf"/>
</dbReference>
<feature type="binding site" evidence="15">
    <location>
        <position position="583"/>
    </location>
    <ligand>
        <name>ATP</name>
        <dbReference type="ChEBI" id="CHEBI:30616"/>
    </ligand>
</feature>
<keyword evidence="11 17" id="KW-0472">Membrane</keyword>
<dbReference type="Proteomes" id="UP001285354">
    <property type="component" value="Unassembled WGS sequence"/>
</dbReference>
<evidence type="ECO:0000256" key="14">
    <source>
        <dbReference type="PIRSR" id="PIRSR606539-1"/>
    </source>
</evidence>
<dbReference type="NCBIfam" id="TIGR01652">
    <property type="entry name" value="ATPase-Plipid"/>
    <property type="match status" value="2"/>
</dbReference>
<dbReference type="GO" id="GO:0005524">
    <property type="term" value="F:ATP binding"/>
    <property type="evidence" value="ECO:0007669"/>
    <property type="project" value="UniProtKB-UniRule"/>
</dbReference>
<feature type="transmembrane region" description="Helical" evidence="17">
    <location>
        <begin position="1283"/>
        <end position="1308"/>
    </location>
</feature>
<dbReference type="SFLD" id="SFLDS00003">
    <property type="entry name" value="Haloacid_Dehalogenase"/>
    <property type="match status" value="1"/>
</dbReference>
<evidence type="ECO:0000259" key="21">
    <source>
        <dbReference type="Pfam" id="PF16212"/>
    </source>
</evidence>
<dbReference type="GO" id="GO:0045332">
    <property type="term" value="P:phospholipid translocation"/>
    <property type="evidence" value="ECO:0007669"/>
    <property type="project" value="TreeGrafter"/>
</dbReference>
<feature type="binding site" evidence="16">
    <location>
        <position position="1143"/>
    </location>
    <ligand>
        <name>Mg(2+)</name>
        <dbReference type="ChEBI" id="CHEBI:18420"/>
    </ligand>
</feature>
<evidence type="ECO:0000256" key="15">
    <source>
        <dbReference type="PIRSR" id="PIRSR606539-2"/>
    </source>
</evidence>
<feature type="transmembrane region" description="Helical" evidence="17">
    <location>
        <begin position="516"/>
        <end position="536"/>
    </location>
</feature>
<dbReference type="GO" id="GO:0032456">
    <property type="term" value="P:endocytic recycling"/>
    <property type="evidence" value="ECO:0007669"/>
    <property type="project" value="TreeGrafter"/>
</dbReference>
<dbReference type="EMBL" id="JAUBYV010000008">
    <property type="protein sequence ID" value="KAK2625352.1"/>
    <property type="molecule type" value="Genomic_DNA"/>
</dbReference>
<feature type="compositionally biased region" description="Polar residues" evidence="18">
    <location>
        <begin position="1"/>
        <end position="15"/>
    </location>
</feature>
<evidence type="ECO:0000256" key="17">
    <source>
        <dbReference type="RuleBase" id="RU362033"/>
    </source>
</evidence>
<feature type="binding site" evidence="15">
    <location>
        <position position="1116"/>
    </location>
    <ligand>
        <name>ATP</name>
        <dbReference type="ChEBI" id="CHEBI:30616"/>
    </ligand>
</feature>
<evidence type="ECO:0000256" key="12">
    <source>
        <dbReference type="ARBA" id="ARBA00034036"/>
    </source>
</evidence>
<keyword evidence="6 15" id="KW-0547">Nucleotide-binding</keyword>
<dbReference type="FunFam" id="3.40.50.1000:FF:000172">
    <property type="entry name" value="Phospholipid-transporting ATPase"/>
    <property type="match status" value="1"/>
</dbReference>
<reference evidence="22" key="1">
    <citation type="submission" date="2023-06" db="EMBL/GenBank/DDBJ databases">
        <title>Draft genome of Marssonina rosae.</title>
        <authorList>
            <person name="Cheng Q."/>
        </authorList>
    </citation>
    <scope>NUCLEOTIDE SEQUENCE</scope>
    <source>
        <strain evidence="22">R4</strain>
    </source>
</reference>
<feature type="binding site" evidence="15">
    <location>
        <position position="1146"/>
    </location>
    <ligand>
        <name>ATP</name>
        <dbReference type="ChEBI" id="CHEBI:30616"/>
    </ligand>
</feature>
<feature type="binding site" evidence="15">
    <location>
        <position position="810"/>
    </location>
    <ligand>
        <name>ATP</name>
        <dbReference type="ChEBI" id="CHEBI:30616"/>
    </ligand>
</feature>
<evidence type="ECO:0000313" key="23">
    <source>
        <dbReference type="Proteomes" id="UP001285354"/>
    </source>
</evidence>
<feature type="binding site" evidence="16">
    <location>
        <position position="1147"/>
    </location>
    <ligand>
        <name>Mg(2+)</name>
        <dbReference type="ChEBI" id="CHEBI:18420"/>
    </ligand>
</feature>
<comment type="cofactor">
    <cofactor evidence="16">
        <name>Mg(2+)</name>
        <dbReference type="ChEBI" id="CHEBI:18420"/>
    </cofactor>
</comment>
<dbReference type="SUPFAM" id="SSF81665">
    <property type="entry name" value="Calcium ATPase, transmembrane domain M"/>
    <property type="match status" value="1"/>
</dbReference>
<feature type="binding site" evidence="15">
    <location>
        <position position="582"/>
    </location>
    <ligand>
        <name>ATP</name>
        <dbReference type="ChEBI" id="CHEBI:30616"/>
    </ligand>
</feature>
<dbReference type="EC" id="7.6.2.1" evidence="17"/>
<dbReference type="Gene3D" id="3.40.50.1000">
    <property type="entry name" value="HAD superfamily/HAD-like"/>
    <property type="match status" value="1"/>
</dbReference>
<dbReference type="InterPro" id="IPR023214">
    <property type="entry name" value="HAD_sf"/>
</dbReference>
<feature type="region of interest" description="Disordered" evidence="18">
    <location>
        <begin position="107"/>
        <end position="127"/>
    </location>
</feature>
<keyword evidence="9 17" id="KW-1278">Translocase</keyword>
<dbReference type="Gene3D" id="3.40.1110.10">
    <property type="entry name" value="Calcium-transporting ATPase, cytoplasmic domain N"/>
    <property type="match status" value="2"/>
</dbReference>
<dbReference type="Pfam" id="PF00122">
    <property type="entry name" value="E1-E2_ATPase"/>
    <property type="match status" value="1"/>
</dbReference>
<dbReference type="InterPro" id="IPR001757">
    <property type="entry name" value="P_typ_ATPase"/>
</dbReference>
<dbReference type="Pfam" id="PF00702">
    <property type="entry name" value="Hydrolase"/>
    <property type="match status" value="1"/>
</dbReference>
<feature type="transmembrane region" description="Helical" evidence="17">
    <location>
        <begin position="1320"/>
        <end position="1340"/>
    </location>
</feature>
<feature type="binding site" evidence="15">
    <location>
        <position position="1029"/>
    </location>
    <ligand>
        <name>ATP</name>
        <dbReference type="ChEBI" id="CHEBI:30616"/>
    </ligand>
</feature>
<evidence type="ECO:0000256" key="2">
    <source>
        <dbReference type="ARBA" id="ARBA00004308"/>
    </source>
</evidence>
<feature type="binding site" evidence="15">
    <location>
        <position position="742"/>
    </location>
    <ligand>
        <name>ATP</name>
        <dbReference type="ChEBI" id="CHEBI:30616"/>
    </ligand>
</feature>
<dbReference type="SUPFAM" id="SSF56784">
    <property type="entry name" value="HAD-like"/>
    <property type="match status" value="1"/>
</dbReference>
<comment type="similarity">
    <text evidence="3 17">Belongs to the cation transport ATPase (P-type) (TC 3.A.3) family. Type IV subfamily.</text>
</comment>
<feature type="region of interest" description="Disordered" evidence="18">
    <location>
        <begin position="1"/>
        <end position="76"/>
    </location>
</feature>
<evidence type="ECO:0000313" key="22">
    <source>
        <dbReference type="EMBL" id="KAK2625352.1"/>
    </source>
</evidence>
<dbReference type="InterPro" id="IPR032631">
    <property type="entry name" value="P-type_ATPase_N"/>
</dbReference>
<feature type="binding site" evidence="15">
    <location>
        <position position="1028"/>
    </location>
    <ligand>
        <name>ATP</name>
        <dbReference type="ChEBI" id="CHEBI:30616"/>
    </ligand>
</feature>
<keyword evidence="5 16" id="KW-0479">Metal-binding</keyword>
<feature type="compositionally biased region" description="Low complexity" evidence="18">
    <location>
        <begin position="858"/>
        <end position="868"/>
    </location>
</feature>
<feature type="compositionally biased region" description="Gly residues" evidence="18">
    <location>
        <begin position="32"/>
        <end position="41"/>
    </location>
</feature>
<dbReference type="InterPro" id="IPR059000">
    <property type="entry name" value="ATPase_P-type_domA"/>
</dbReference>
<dbReference type="InterPro" id="IPR044492">
    <property type="entry name" value="P_typ_ATPase_HD_dom"/>
</dbReference>
<proteinExistence type="inferred from homology"/>
<feature type="transmembrane region" description="Helical" evidence="17">
    <location>
        <begin position="1233"/>
        <end position="1253"/>
    </location>
</feature>
<dbReference type="InterPro" id="IPR023298">
    <property type="entry name" value="ATPase_P-typ_TM_dom_sf"/>
</dbReference>
<dbReference type="SFLD" id="SFLDG00002">
    <property type="entry name" value="C1.7:_P-type_atpase_like"/>
    <property type="match status" value="1"/>
</dbReference>
<dbReference type="InterPro" id="IPR036412">
    <property type="entry name" value="HAD-like_sf"/>
</dbReference>
<feature type="region of interest" description="Disordered" evidence="18">
    <location>
        <begin position="842"/>
        <end position="868"/>
    </location>
</feature>
<dbReference type="Pfam" id="PF16212">
    <property type="entry name" value="PhoLip_ATPase_C"/>
    <property type="match status" value="1"/>
</dbReference>
<dbReference type="NCBIfam" id="TIGR01494">
    <property type="entry name" value="ATPase_P-type"/>
    <property type="match status" value="2"/>
</dbReference>
<evidence type="ECO:0000256" key="6">
    <source>
        <dbReference type="ARBA" id="ARBA00022741"/>
    </source>
</evidence>
<feature type="binding site" evidence="15">
    <location>
        <position position="787"/>
    </location>
    <ligand>
        <name>ATP</name>
        <dbReference type="ChEBI" id="CHEBI:30616"/>
    </ligand>
</feature>
<feature type="binding site" evidence="16">
    <location>
        <position position="583"/>
    </location>
    <ligand>
        <name>Mg(2+)</name>
        <dbReference type="ChEBI" id="CHEBI:18420"/>
    </ligand>
</feature>
<keyword evidence="4 17" id="KW-0812">Transmembrane</keyword>
<feature type="binding site" evidence="15">
    <location>
        <position position="948"/>
    </location>
    <ligand>
        <name>ATP</name>
        <dbReference type="ChEBI" id="CHEBI:30616"/>
    </ligand>
</feature>
<dbReference type="GO" id="GO:0016887">
    <property type="term" value="F:ATP hydrolysis activity"/>
    <property type="evidence" value="ECO:0007669"/>
    <property type="project" value="InterPro"/>
</dbReference>
<comment type="catalytic activity">
    <reaction evidence="13">
        <text>a 1,2-diacyl-sn-glycero-3-phosphoethanolamine(out) + ATP + H2O = a 1,2-diacyl-sn-glycero-3-phosphoethanolamine(in) + ADP + phosphate + H(+)</text>
        <dbReference type="Rhea" id="RHEA:66132"/>
        <dbReference type="ChEBI" id="CHEBI:15377"/>
        <dbReference type="ChEBI" id="CHEBI:15378"/>
        <dbReference type="ChEBI" id="CHEBI:30616"/>
        <dbReference type="ChEBI" id="CHEBI:43474"/>
        <dbReference type="ChEBI" id="CHEBI:64612"/>
        <dbReference type="ChEBI" id="CHEBI:456216"/>
    </reaction>
    <physiologicalReaction direction="left-to-right" evidence="13">
        <dbReference type="Rhea" id="RHEA:66133"/>
    </physiologicalReaction>
</comment>
<organism evidence="22 23">
    <name type="scientific">Diplocarpon rosae</name>
    <dbReference type="NCBI Taxonomy" id="946125"/>
    <lineage>
        <taxon>Eukaryota</taxon>
        <taxon>Fungi</taxon>
        <taxon>Dikarya</taxon>
        <taxon>Ascomycota</taxon>
        <taxon>Pezizomycotina</taxon>
        <taxon>Leotiomycetes</taxon>
        <taxon>Helotiales</taxon>
        <taxon>Drepanopezizaceae</taxon>
        <taxon>Diplocarpon</taxon>
    </lineage>
</organism>
<evidence type="ECO:0000256" key="8">
    <source>
        <dbReference type="ARBA" id="ARBA00022842"/>
    </source>
</evidence>
<dbReference type="GO" id="GO:0005802">
    <property type="term" value="C:trans-Golgi network"/>
    <property type="evidence" value="ECO:0007669"/>
    <property type="project" value="TreeGrafter"/>
</dbReference>
<feature type="active site" description="4-aspartylphosphate intermediate" evidence="14">
    <location>
        <position position="581"/>
    </location>
</feature>
<evidence type="ECO:0000259" key="20">
    <source>
        <dbReference type="Pfam" id="PF16209"/>
    </source>
</evidence>
<evidence type="ECO:0000256" key="13">
    <source>
        <dbReference type="ARBA" id="ARBA00049128"/>
    </source>
</evidence>
<dbReference type="InterPro" id="IPR023299">
    <property type="entry name" value="ATPase_P-typ_cyto_dom_N"/>
</dbReference>
<evidence type="ECO:0000256" key="4">
    <source>
        <dbReference type="ARBA" id="ARBA00022692"/>
    </source>
</evidence>
<dbReference type="GO" id="GO:0006892">
    <property type="term" value="P:post-Golgi vesicle-mediated transport"/>
    <property type="evidence" value="ECO:0007669"/>
    <property type="project" value="TreeGrafter"/>
</dbReference>
<keyword evidence="23" id="KW-1185">Reference proteome</keyword>
<feature type="binding site" evidence="15">
    <location>
        <position position="581"/>
    </location>
    <ligand>
        <name>ATP</name>
        <dbReference type="ChEBI" id="CHEBI:30616"/>
    </ligand>
</feature>
<evidence type="ECO:0000256" key="16">
    <source>
        <dbReference type="PIRSR" id="PIRSR606539-3"/>
    </source>
</evidence>
<dbReference type="Gene3D" id="2.70.150.10">
    <property type="entry name" value="Calcium-transporting ATPase, cytoplasmic transduction domain A"/>
    <property type="match status" value="1"/>
</dbReference>
<evidence type="ECO:0000256" key="3">
    <source>
        <dbReference type="ARBA" id="ARBA00008109"/>
    </source>
</evidence>
<feature type="transmembrane region" description="Helical" evidence="17">
    <location>
        <begin position="469"/>
        <end position="492"/>
    </location>
</feature>
<feature type="domain" description="P-type ATPase C-terminal" evidence="21">
    <location>
        <begin position="1169"/>
        <end position="1422"/>
    </location>
</feature>
<dbReference type="SUPFAM" id="SSF81660">
    <property type="entry name" value="Metal cation-transporting ATPase, ATP-binding domain N"/>
    <property type="match status" value="1"/>
</dbReference>
<dbReference type="GO" id="GO:0000287">
    <property type="term" value="F:magnesium ion binding"/>
    <property type="evidence" value="ECO:0007669"/>
    <property type="project" value="UniProtKB-UniRule"/>
</dbReference>
<feature type="domain" description="P-type ATPase N-terminal" evidence="20">
    <location>
        <begin position="216"/>
        <end position="272"/>
    </location>
</feature>
<dbReference type="SFLD" id="SFLDF00027">
    <property type="entry name" value="p-type_atpase"/>
    <property type="match status" value="1"/>
</dbReference>
<feature type="compositionally biased region" description="Low complexity" evidence="18">
    <location>
        <begin position="660"/>
        <end position="676"/>
    </location>
</feature>
<feature type="compositionally biased region" description="Basic and acidic residues" evidence="18">
    <location>
        <begin position="641"/>
        <end position="659"/>
    </location>
</feature>
<gene>
    <name evidence="22" type="ORF">QTJ16_005721</name>
</gene>
<evidence type="ECO:0000256" key="7">
    <source>
        <dbReference type="ARBA" id="ARBA00022840"/>
    </source>
</evidence>
<dbReference type="InterPro" id="IPR006539">
    <property type="entry name" value="P-type_ATPase_IV"/>
</dbReference>
<keyword evidence="10 17" id="KW-1133">Transmembrane helix</keyword>
<dbReference type="GO" id="GO:0005886">
    <property type="term" value="C:plasma membrane"/>
    <property type="evidence" value="ECO:0007669"/>
    <property type="project" value="TreeGrafter"/>
</dbReference>
<protein>
    <recommendedName>
        <fullName evidence="17">Phospholipid-transporting ATPase</fullName>
        <ecNumber evidence="17">7.6.2.1</ecNumber>
    </recommendedName>
</protein>
<dbReference type="PRINTS" id="PR00119">
    <property type="entry name" value="CATATPASE"/>
</dbReference>
<keyword evidence="7 15" id="KW-0067">ATP-binding</keyword>
<evidence type="ECO:0000256" key="10">
    <source>
        <dbReference type="ARBA" id="ARBA00022989"/>
    </source>
</evidence>
<feature type="compositionally biased region" description="Basic and acidic residues" evidence="18">
    <location>
        <begin position="842"/>
        <end position="857"/>
    </location>
</feature>
<dbReference type="PANTHER" id="PTHR24092:SF174">
    <property type="entry name" value="PHOSPHOLIPID-TRANSPORTING ATPASE DNF3-RELATED"/>
    <property type="match status" value="1"/>
</dbReference>
<feature type="region of interest" description="Disordered" evidence="18">
    <location>
        <begin position="615"/>
        <end position="682"/>
    </location>
</feature>
<evidence type="ECO:0000256" key="11">
    <source>
        <dbReference type="ARBA" id="ARBA00023136"/>
    </source>
</evidence>
<dbReference type="InterPro" id="IPR032630">
    <property type="entry name" value="P_typ_ATPase_c"/>
</dbReference>
<feature type="binding site" evidence="15">
    <location>
        <position position="1030"/>
    </location>
    <ligand>
        <name>ATP</name>
        <dbReference type="ChEBI" id="CHEBI:30616"/>
    </ligand>
</feature>
<feature type="domain" description="P-type ATPase A" evidence="19">
    <location>
        <begin position="303"/>
        <end position="387"/>
    </location>
</feature>
<comment type="caution">
    <text evidence="22">The sequence shown here is derived from an EMBL/GenBank/DDBJ whole genome shotgun (WGS) entry which is preliminary data.</text>
</comment>
<keyword evidence="8 16" id="KW-0460">Magnesium</keyword>
<feature type="binding site" evidence="16">
    <location>
        <position position="581"/>
    </location>
    <ligand>
        <name>Mg(2+)</name>
        <dbReference type="ChEBI" id="CHEBI:18420"/>
    </ligand>
</feature>
<feature type="binding site" evidence="15">
    <location>
        <position position="1122"/>
    </location>
    <ligand>
        <name>ATP</name>
        <dbReference type="ChEBI" id="CHEBI:30616"/>
    </ligand>
</feature>
<name>A0AAD9WBF1_9HELO</name>
<evidence type="ECO:0000256" key="18">
    <source>
        <dbReference type="SAM" id="MobiDB-lite"/>
    </source>
</evidence>
<dbReference type="SUPFAM" id="SSF81653">
    <property type="entry name" value="Calcium ATPase, transduction domain A"/>
    <property type="match status" value="1"/>
</dbReference>
<dbReference type="InterPro" id="IPR018303">
    <property type="entry name" value="ATPase_P-typ_P_site"/>
</dbReference>
<evidence type="ECO:0000256" key="5">
    <source>
        <dbReference type="ARBA" id="ARBA00022723"/>
    </source>
</evidence>
<evidence type="ECO:0000256" key="9">
    <source>
        <dbReference type="ARBA" id="ARBA00022967"/>
    </source>
</evidence>
<accession>A0AAD9WBF1</accession>
<feature type="binding site" evidence="15">
    <location>
        <position position="1147"/>
    </location>
    <ligand>
        <name>ATP</name>
        <dbReference type="ChEBI" id="CHEBI:30616"/>
    </ligand>
</feature>
<comment type="subcellular location">
    <subcellularLocation>
        <location evidence="2">Endomembrane system</location>
    </subcellularLocation>
    <subcellularLocation>
        <location evidence="1 17">Membrane</location>
        <topology evidence="1 17">Multi-pass membrane protein</topology>
    </subcellularLocation>
</comment>
<dbReference type="GO" id="GO:0140326">
    <property type="term" value="F:ATPase-coupled intramembrane lipid transporter activity"/>
    <property type="evidence" value="ECO:0007669"/>
    <property type="project" value="UniProtKB-EC"/>
</dbReference>
<evidence type="ECO:0000259" key="19">
    <source>
        <dbReference type="Pfam" id="PF00122"/>
    </source>
</evidence>
<evidence type="ECO:0000256" key="1">
    <source>
        <dbReference type="ARBA" id="ARBA00004141"/>
    </source>
</evidence>
<feature type="transmembrane region" description="Helical" evidence="17">
    <location>
        <begin position="1393"/>
        <end position="1413"/>
    </location>
</feature>
<comment type="catalytic activity">
    <reaction evidence="12 17">
        <text>ATP + H2O + phospholipidSide 1 = ADP + phosphate + phospholipidSide 2.</text>
        <dbReference type="EC" id="7.6.2.1"/>
    </reaction>
</comment>
<dbReference type="PROSITE" id="PS00154">
    <property type="entry name" value="ATPASE_E1_E2"/>
    <property type="match status" value="1"/>
</dbReference>
<dbReference type="PANTHER" id="PTHR24092">
    <property type="entry name" value="PROBABLE PHOSPHOLIPID-TRANSPORTING ATPASE"/>
    <property type="match status" value="1"/>
</dbReference>
<sequence>MTGTVGSGIPSSQSHALELNPSPDDTLSGSSGAAGGAGGIPLEGSSSPPLSLSPPPGVAAPAPSQPRWISPTSATRNRGFSLRRAALALNTARSNHLDQGQNVIELAPQHGSPVPGAIPEKNVDKREDLSQRTIFSDSSDMNNGAKTEKSKHLASSGVVPSTELWSQRKSHAAKFKSACTEVIKIITRTKDLPPSRDGRKIDLEPLRTEELLDERTGKPYIGNRITSSRYTFYNFLPRQIIFQFSRVSNFFFLCIAVLQLTGYSTTGTYSTIVPLMAFVSIAMAKEGYDDYRRHVLDRVENQNTAEVLRLDGAGEQSWNEVKWSQVKVGMVVRLRRDDAIPADLALIYSDGPSGMAYIDTAALDGESNLKAKQASPLLRKSCRSERDLSRCQAHMVVEDPNIDLYNFDGRITIDEETLPLTGNEVIYRGSVLRNTSNAFGMVINTGEECKIRMNAAKTGKAKAPSMQKIVNQIVVIIASFVMVLTGLNVAAYDIWKDKKEDDATYLMGASVGKGELFASAFVMFSTMIPLSLYISLEIVKVGQMYIMGDIEMYDAETDTPMEPRTNTINEELGQVSHVFSDKTGTLTENIMRFRKMSVAGTAWLHAFDLKKKTDGAREVTTTQSRKTAGGETLFAPGYSKQESDLSSLDKMDSASRDRPSSNARLTRAATRRSTSLYRESSTVVAKHEPTTEELVAYLQRRPEGAFEQKARFFLLAIALCHTALPETHDDGEIDYQAMSPDELALVRAAQDLGFIVVDRASLSITIVTRDGGREMRETYEVLDVVEFSSKRKRMSIIIRFPDGKICLFCKGADSTIIKRLKATTGAVQKDAGIRKSMAAIRRSEAQEELRRQSEDQPRSSLSRPSFARSRSSLARHSLVRSRSAAEGRSSIEVFGRTLYDSPRPSIAASRHSFTLNSLMIDQSVAGDDTATLDATLHHIHEFATEGLRTLLYAHRYLDEEEYQSWKKTFHEASTSLINRQEMIDQASESLERDLDLTGATAIEDELQKGVPETIDKLRRAGMRVWMLTGDKRETAINIGHSCKLITSYSEVIVLDHEKGSVEHTMAAALLGIRQGDVAHCVVVVDGQTLSDIEGNESLATLFFELVIAANSVICCRASPTQKAFLVKTIRKKVKGSVTLAIGDSANDIAMIQEAHVGIGISGREGMQAARTSDYSIGQFRFLQRLLLVHGRWNYVRTAKYLLGTFWKEMMFFLTQAIYQGYNGFTGTSLYEYWSGSVINVIFVALCIIFLGTFEQDLQAATLLAVPELYRRGQHNGAFNLLKYFWWNFMALTDAVIIFYFVYLAYGMAKFNDVFTDSSDIFAYGQLSFAVCVIVINTKLLGLEMHNRTILSFAAWFLGITGWWLWNLALSGIYDPATSFYGVKHGFVDRFGRSVLWWLTVILSTAAVLLWEVAVESCRVAWFGDEVDVFQELERDPRWRGRFERIARGEECGEEEKL</sequence>
<dbReference type="Pfam" id="PF16209">
    <property type="entry name" value="PhoLip_ATPase_N"/>
    <property type="match status" value="1"/>
</dbReference>
<dbReference type="Pfam" id="PF13246">
    <property type="entry name" value="Cation_ATPase"/>
    <property type="match status" value="1"/>
</dbReference>
<feature type="transmembrane region" description="Helical" evidence="17">
    <location>
        <begin position="1352"/>
        <end position="1373"/>
    </location>
</feature>